<dbReference type="RefSeq" id="WP_018372502.1">
    <property type="nucleotide sequence ID" value="NZ_UHFR01000005.1"/>
</dbReference>
<proteinExistence type="inferred from homology"/>
<dbReference type="InterPro" id="IPR002523">
    <property type="entry name" value="MgTranspt_CorA/ZnTranspt_ZntB"/>
</dbReference>
<evidence type="ECO:0000256" key="2">
    <source>
        <dbReference type="ARBA" id="ARBA00009765"/>
    </source>
</evidence>
<name>A0A380KYX2_9STRE</name>
<dbReference type="SUPFAM" id="SSF144083">
    <property type="entry name" value="Magnesium transport protein CorA, transmembrane region"/>
    <property type="match status" value="1"/>
</dbReference>
<dbReference type="AlphaFoldDB" id="A0A380KYX2"/>
<keyword evidence="8" id="KW-1185">Reference proteome</keyword>
<dbReference type="Gene3D" id="3.30.460.20">
    <property type="entry name" value="CorA soluble domain-like"/>
    <property type="match status" value="1"/>
</dbReference>
<dbReference type="InterPro" id="IPR047199">
    <property type="entry name" value="CorA-like"/>
</dbReference>
<dbReference type="PANTHER" id="PTHR47891:SF1">
    <property type="entry name" value="CORA-MAGNESIUM AND COBALT TRANSPORTER"/>
    <property type="match status" value="1"/>
</dbReference>
<dbReference type="STRING" id="1123307.GCA_000380065_01787"/>
<comment type="subcellular location">
    <subcellularLocation>
        <location evidence="1">Membrane</location>
        <topology evidence="1">Multi-pass membrane protein</topology>
    </subcellularLocation>
</comment>
<comment type="similarity">
    <text evidence="2">Belongs to the CorA metal ion transporter (MIT) (TC 1.A.35) family.</text>
</comment>
<gene>
    <name evidence="7" type="primary">corA2</name>
    <name evidence="7" type="ORF">NCTC13765_01420</name>
</gene>
<evidence type="ECO:0000256" key="5">
    <source>
        <dbReference type="ARBA" id="ARBA00023136"/>
    </source>
</evidence>
<dbReference type="SUPFAM" id="SSF143865">
    <property type="entry name" value="CorA soluble domain-like"/>
    <property type="match status" value="1"/>
</dbReference>
<dbReference type="CDD" id="cd12827">
    <property type="entry name" value="EcCorA_ZntB-like_u2"/>
    <property type="match status" value="1"/>
</dbReference>
<evidence type="ECO:0000256" key="4">
    <source>
        <dbReference type="ARBA" id="ARBA00022989"/>
    </source>
</evidence>
<evidence type="ECO:0000256" key="1">
    <source>
        <dbReference type="ARBA" id="ARBA00004141"/>
    </source>
</evidence>
<reference evidence="7" key="1">
    <citation type="submission" date="2018-06" db="EMBL/GenBank/DDBJ databases">
        <authorList>
            <consortium name="Pathogen Informatics"/>
            <person name="Doyle S."/>
        </authorList>
    </citation>
    <scope>NUCLEOTIDE SEQUENCE [LARGE SCALE GENOMIC DNA]</scope>
    <source>
        <strain evidence="7">NCTC13765</strain>
    </source>
</reference>
<dbReference type="GO" id="GO:0046873">
    <property type="term" value="F:metal ion transmembrane transporter activity"/>
    <property type="evidence" value="ECO:0007669"/>
    <property type="project" value="InterPro"/>
</dbReference>
<accession>A0A380KYX2</accession>
<keyword evidence="4 6" id="KW-1133">Transmembrane helix</keyword>
<feature type="transmembrane region" description="Helical" evidence="6">
    <location>
        <begin position="243"/>
        <end position="265"/>
    </location>
</feature>
<dbReference type="InterPro" id="IPR045861">
    <property type="entry name" value="CorA_cytoplasmic_dom"/>
</dbReference>
<dbReference type="OrthoDB" id="9803416at2"/>
<evidence type="ECO:0000256" key="3">
    <source>
        <dbReference type="ARBA" id="ARBA00022692"/>
    </source>
</evidence>
<feature type="transmembrane region" description="Helical" evidence="6">
    <location>
        <begin position="277"/>
        <end position="304"/>
    </location>
</feature>
<evidence type="ECO:0000313" key="7">
    <source>
        <dbReference type="EMBL" id="SUN76918.1"/>
    </source>
</evidence>
<evidence type="ECO:0000256" key="6">
    <source>
        <dbReference type="SAM" id="Phobius"/>
    </source>
</evidence>
<keyword evidence="3 6" id="KW-0812">Transmembrane</keyword>
<dbReference type="Proteomes" id="UP000254634">
    <property type="component" value="Unassembled WGS sequence"/>
</dbReference>
<evidence type="ECO:0000313" key="8">
    <source>
        <dbReference type="Proteomes" id="UP000254634"/>
    </source>
</evidence>
<keyword evidence="5 6" id="KW-0472">Membrane</keyword>
<dbReference type="Pfam" id="PF01544">
    <property type="entry name" value="CorA"/>
    <property type="match status" value="1"/>
</dbReference>
<dbReference type="InterPro" id="IPR045863">
    <property type="entry name" value="CorA_TM1_TM2"/>
</dbReference>
<dbReference type="Gene3D" id="1.20.58.340">
    <property type="entry name" value="Magnesium transport protein CorA, transmembrane region"/>
    <property type="match status" value="2"/>
</dbReference>
<dbReference type="GO" id="GO:0016020">
    <property type="term" value="C:membrane"/>
    <property type="evidence" value="ECO:0007669"/>
    <property type="project" value="UniProtKB-SubCell"/>
</dbReference>
<protein>
    <submittedName>
        <fullName evidence="7">CorA-like magnesium transporter</fullName>
    </submittedName>
</protein>
<organism evidence="7 8">
    <name type="scientific">Streptococcus massiliensis</name>
    <dbReference type="NCBI Taxonomy" id="313439"/>
    <lineage>
        <taxon>Bacteria</taxon>
        <taxon>Bacillati</taxon>
        <taxon>Bacillota</taxon>
        <taxon>Bacilli</taxon>
        <taxon>Lactobacillales</taxon>
        <taxon>Streptococcaceae</taxon>
        <taxon>Streptococcus</taxon>
    </lineage>
</organism>
<dbReference type="PANTHER" id="PTHR47891">
    <property type="entry name" value="TRANSPORTER-RELATED"/>
    <property type="match status" value="1"/>
</dbReference>
<dbReference type="EMBL" id="UHFR01000005">
    <property type="protein sequence ID" value="SUN76918.1"/>
    <property type="molecule type" value="Genomic_DNA"/>
</dbReference>
<sequence>MLQDKQFRDGMYWVNIDSERLHEAETLYEKYGIDEEIIAYALDKNERAHMDYDRETRTVLFVYNVLDLDAQNGENRTVPMTFVVQSERLITISNSENAYVLELMKNYLEKQEDLVSVYTFLFASLELISKTYYSAIEKLDHTKNELNALLRKKTTKKNLYALSDLELSIIYLAEAAKQNGMLLDHIKGHLVYRNLDVVEQEQFEDAMIEAHQLVAMTELISLVLQNVSESYNTIINNTINDNLTNLTIISILLAVIAVITGFFGMNVPLPLTEDKNAWIYICFGSILLWIIVAQFLKWVAIGAWDKIILSHKKS</sequence>